<dbReference type="NCBIfam" id="NF037995">
    <property type="entry name" value="TRAP_S1"/>
    <property type="match status" value="1"/>
</dbReference>
<sequence>MRLAAVPVALAAVVAMTGCSKADSGGGGSAGGEGVAADATIEEYRAAFEDVDPIDLNFQVASPNPEAHASLRDREFAESLEEWSGGKITVNIHYAGSVAAPTEVPAALTDGRLDMAHYYTTYEPQEMPGFVDMTTSMVQAPSTPLVGEIVSHAALQEVSFNTPEIMEEFTSRGMHVINPANPNGNISMVCADERSTPADFEGAQIRGNAASHKVQVEALGGTITSVELAEGYEAFQRGILDCSLQSPATALAVGWLEVAPHVYFPQEQSFAPGPGSLVAGAKWEQLPLVAQQLIFDRQREYTSAEFFNALESVRETSDAASAAGGSAQYLDAESEVALTSANEGLVKGLEESENLDGAALNTAVKESIDKWTGISEELGYTDEGGFEDFASWYKGSEDFEDREYLQAISDRMFDEIILPHRPS</sequence>
<evidence type="ECO:0000313" key="4">
    <source>
        <dbReference type="EMBL" id="GAA2093229.1"/>
    </source>
</evidence>
<keyword evidence="5" id="KW-1185">Reference proteome</keyword>
<organism evidence="4 5">
    <name type="scientific">Brevibacterium salitolerans</name>
    <dbReference type="NCBI Taxonomy" id="1403566"/>
    <lineage>
        <taxon>Bacteria</taxon>
        <taxon>Bacillati</taxon>
        <taxon>Actinomycetota</taxon>
        <taxon>Actinomycetes</taxon>
        <taxon>Micrococcales</taxon>
        <taxon>Brevibacteriaceae</taxon>
        <taxon>Brevibacterium</taxon>
    </lineage>
</organism>
<dbReference type="Gene3D" id="3.40.190.170">
    <property type="entry name" value="Bacterial extracellular solute-binding protein, family 7"/>
    <property type="match status" value="1"/>
</dbReference>
<gene>
    <name evidence="4" type="ORF">GCM10009823_11400</name>
</gene>
<dbReference type="Pfam" id="PF03480">
    <property type="entry name" value="DctP"/>
    <property type="match status" value="1"/>
</dbReference>
<comment type="caution">
    <text evidence="4">The sequence shown here is derived from an EMBL/GenBank/DDBJ whole genome shotgun (WGS) entry which is preliminary data.</text>
</comment>
<dbReference type="PANTHER" id="PTHR33376:SF7">
    <property type="entry name" value="C4-DICARBOXYLATE-BINDING PROTEIN DCTB"/>
    <property type="match status" value="1"/>
</dbReference>
<accession>A0ABN2WJP2</accession>
<name>A0ABN2WJP2_9MICO</name>
<keyword evidence="3" id="KW-0732">Signal</keyword>
<comment type="similarity">
    <text evidence="1">Belongs to the bacterial solute-binding protein 7 family.</text>
</comment>
<evidence type="ECO:0000256" key="3">
    <source>
        <dbReference type="ARBA" id="ARBA00022729"/>
    </source>
</evidence>
<dbReference type="Proteomes" id="UP001500984">
    <property type="component" value="Unassembled WGS sequence"/>
</dbReference>
<evidence type="ECO:0000256" key="2">
    <source>
        <dbReference type="ARBA" id="ARBA00022448"/>
    </source>
</evidence>
<proteinExistence type="inferred from homology"/>
<evidence type="ECO:0000256" key="1">
    <source>
        <dbReference type="ARBA" id="ARBA00009023"/>
    </source>
</evidence>
<dbReference type="InterPro" id="IPR018389">
    <property type="entry name" value="DctP_fam"/>
</dbReference>
<evidence type="ECO:0000313" key="5">
    <source>
        <dbReference type="Proteomes" id="UP001500984"/>
    </source>
</evidence>
<protein>
    <recommendedName>
        <fullName evidence="6">TRAP-type C4-dicarboxylate transport system, substrate-binding protein</fullName>
    </recommendedName>
</protein>
<dbReference type="PANTHER" id="PTHR33376">
    <property type="match status" value="1"/>
</dbReference>
<dbReference type="InterPro" id="IPR038404">
    <property type="entry name" value="TRAP_DctP_sf"/>
</dbReference>
<dbReference type="EMBL" id="BAAAPZ010000004">
    <property type="protein sequence ID" value="GAA2093229.1"/>
    <property type="molecule type" value="Genomic_DNA"/>
</dbReference>
<dbReference type="PROSITE" id="PS51257">
    <property type="entry name" value="PROKAR_LIPOPROTEIN"/>
    <property type="match status" value="1"/>
</dbReference>
<evidence type="ECO:0008006" key="6">
    <source>
        <dbReference type="Google" id="ProtNLM"/>
    </source>
</evidence>
<keyword evidence="2" id="KW-0813">Transport</keyword>
<reference evidence="4 5" key="1">
    <citation type="journal article" date="2019" name="Int. J. Syst. Evol. Microbiol.">
        <title>The Global Catalogue of Microorganisms (GCM) 10K type strain sequencing project: providing services to taxonomists for standard genome sequencing and annotation.</title>
        <authorList>
            <consortium name="The Broad Institute Genomics Platform"/>
            <consortium name="The Broad Institute Genome Sequencing Center for Infectious Disease"/>
            <person name="Wu L."/>
            <person name="Ma J."/>
        </authorList>
    </citation>
    <scope>NUCLEOTIDE SEQUENCE [LARGE SCALE GENOMIC DNA]</scope>
    <source>
        <strain evidence="4 5">JCM 15900</strain>
    </source>
</reference>